<reference evidence="1" key="1">
    <citation type="journal article" date="2014" name="PLoS ONE">
        <title>Transcriptome-Based Identification of ABC Transporters in the Western Tarnished Plant Bug Lygus hesperus.</title>
        <authorList>
            <person name="Hull J.J."/>
            <person name="Chaney K."/>
            <person name="Geib S.M."/>
            <person name="Fabrick J.A."/>
            <person name="Brent C.S."/>
            <person name="Walsh D."/>
            <person name="Lavine L.C."/>
        </authorList>
    </citation>
    <scope>NUCLEOTIDE SEQUENCE</scope>
</reference>
<accession>A0A0A9ZEW1</accession>
<feature type="non-terminal residue" evidence="1">
    <location>
        <position position="1"/>
    </location>
</feature>
<proteinExistence type="predicted"/>
<dbReference type="EMBL" id="GBHO01003219">
    <property type="protein sequence ID" value="JAG40385.1"/>
    <property type="molecule type" value="Transcribed_RNA"/>
</dbReference>
<evidence type="ECO:0000313" key="1">
    <source>
        <dbReference type="EMBL" id="JAG40385.1"/>
    </source>
</evidence>
<reference evidence="1" key="2">
    <citation type="submission" date="2014-07" db="EMBL/GenBank/DDBJ databases">
        <authorList>
            <person name="Hull J."/>
        </authorList>
    </citation>
    <scope>NUCLEOTIDE SEQUENCE</scope>
</reference>
<name>A0A0A9ZEW1_LYGHE</name>
<feature type="non-terminal residue" evidence="1">
    <location>
        <position position="104"/>
    </location>
</feature>
<sequence length="104" mass="11836">RVSRFILGVTVGISRPVPNLGNDHDFLMSGDCVVQTELHFHHYALHKIWNGGVPKRNGKKAIGPNTPKITCHREVHSYRSQHRTGYYLRVSKSEGEPEEAMKYP</sequence>
<gene>
    <name evidence="1" type="primary">Ssx2ip_2</name>
    <name evidence="1" type="ORF">CM83_102731</name>
</gene>
<protein>
    <submittedName>
        <fullName evidence="1">Afadin-and alpha-actinin-binding protein</fullName>
    </submittedName>
</protein>
<organism evidence="1">
    <name type="scientific">Lygus hesperus</name>
    <name type="common">Western plant bug</name>
    <dbReference type="NCBI Taxonomy" id="30085"/>
    <lineage>
        <taxon>Eukaryota</taxon>
        <taxon>Metazoa</taxon>
        <taxon>Ecdysozoa</taxon>
        <taxon>Arthropoda</taxon>
        <taxon>Hexapoda</taxon>
        <taxon>Insecta</taxon>
        <taxon>Pterygota</taxon>
        <taxon>Neoptera</taxon>
        <taxon>Paraneoptera</taxon>
        <taxon>Hemiptera</taxon>
        <taxon>Heteroptera</taxon>
        <taxon>Panheteroptera</taxon>
        <taxon>Cimicomorpha</taxon>
        <taxon>Miridae</taxon>
        <taxon>Mirini</taxon>
        <taxon>Lygus</taxon>
    </lineage>
</organism>
<dbReference type="AlphaFoldDB" id="A0A0A9ZEW1"/>